<dbReference type="InterPro" id="IPR013810">
    <property type="entry name" value="Ribosomal_uS5_N"/>
</dbReference>
<evidence type="ECO:0000256" key="6">
    <source>
        <dbReference type="ARBA" id="ARBA00046587"/>
    </source>
</evidence>
<dbReference type="SUPFAM" id="SSF54211">
    <property type="entry name" value="Ribosomal protein S5 domain 2-like"/>
    <property type="match status" value="1"/>
</dbReference>
<evidence type="ECO:0000313" key="11">
    <source>
        <dbReference type="Ensembl" id="ENSRROP00000012293.1"/>
    </source>
</evidence>
<reference evidence="11" key="1">
    <citation type="submission" date="2025-08" db="UniProtKB">
        <authorList>
            <consortium name="Ensembl"/>
        </authorList>
    </citation>
    <scope>IDENTIFICATION</scope>
</reference>
<dbReference type="PANTHER" id="PTHR13718:SF93">
    <property type="entry name" value="SMALL RIBOSOMAL SUBUNIT PROTEIN US5"/>
    <property type="match status" value="1"/>
</dbReference>
<dbReference type="Pfam" id="PF03719">
    <property type="entry name" value="Ribosomal_S5_C"/>
    <property type="match status" value="1"/>
</dbReference>
<dbReference type="InterPro" id="IPR000851">
    <property type="entry name" value="Ribosomal_uS5"/>
</dbReference>
<evidence type="ECO:0000256" key="5">
    <source>
        <dbReference type="ARBA" id="ARBA00035407"/>
    </source>
</evidence>
<keyword evidence="2 7" id="KW-0689">Ribosomal protein</keyword>
<comment type="similarity">
    <text evidence="1 8">Belongs to the universal ribosomal protein uS5 family.</text>
</comment>
<dbReference type="FunFam" id="3.30.160.20:FF:000133">
    <property type="entry name" value="40S ribosomal protein S2"/>
    <property type="match status" value="1"/>
</dbReference>
<evidence type="ECO:0000313" key="12">
    <source>
        <dbReference type="Proteomes" id="UP000233200"/>
    </source>
</evidence>
<feature type="domain" description="S5 DRBM" evidence="10">
    <location>
        <begin position="102"/>
        <end position="165"/>
    </location>
</feature>
<evidence type="ECO:0000256" key="9">
    <source>
        <dbReference type="SAM" id="MobiDB-lite"/>
    </source>
</evidence>
<organism evidence="11 12">
    <name type="scientific">Rhinopithecus roxellana</name>
    <name type="common">Golden snub-nosed monkey</name>
    <name type="synonym">Pygathrix roxellana</name>
    <dbReference type="NCBI Taxonomy" id="61622"/>
    <lineage>
        <taxon>Eukaryota</taxon>
        <taxon>Metazoa</taxon>
        <taxon>Chordata</taxon>
        <taxon>Craniata</taxon>
        <taxon>Vertebrata</taxon>
        <taxon>Euteleostomi</taxon>
        <taxon>Mammalia</taxon>
        <taxon>Eutheria</taxon>
        <taxon>Euarchontoglires</taxon>
        <taxon>Primates</taxon>
        <taxon>Haplorrhini</taxon>
        <taxon>Catarrhini</taxon>
        <taxon>Cercopithecidae</taxon>
        <taxon>Colobinae</taxon>
        <taxon>Rhinopithecus</taxon>
    </lineage>
</organism>
<dbReference type="AlphaFoldDB" id="A0A2K6P6Z2"/>
<evidence type="ECO:0000256" key="4">
    <source>
        <dbReference type="ARBA" id="ARBA00035255"/>
    </source>
</evidence>
<dbReference type="Ensembl" id="ENSRROT00000036410.1">
    <property type="protein sequence ID" value="ENSRROP00000012293.1"/>
    <property type="gene ID" value="ENSRROG00000030456.1"/>
</dbReference>
<dbReference type="InterPro" id="IPR014721">
    <property type="entry name" value="Ribsml_uS5_D2-typ_fold_subgr"/>
</dbReference>
<accession>A0A2K6P6Z2</accession>
<dbReference type="InterPro" id="IPR005324">
    <property type="entry name" value="Ribosomal_uS5_C"/>
</dbReference>
<protein>
    <recommendedName>
        <fullName evidence="4">Small ribosomal subunit protein uS5</fullName>
    </recommendedName>
    <alternativeName>
        <fullName evidence="5">40S ribosomal protein S2</fullName>
    </alternativeName>
</protein>
<dbReference type="OMA" id="PSTDKEW"/>
<dbReference type="PANTHER" id="PTHR13718">
    <property type="entry name" value="RIBOSOMAL S SUBUNIT"/>
    <property type="match status" value="1"/>
</dbReference>
<dbReference type="GO" id="GO:0003735">
    <property type="term" value="F:structural constituent of ribosome"/>
    <property type="evidence" value="ECO:0007669"/>
    <property type="project" value="UniProtKB-UniRule"/>
</dbReference>
<feature type="compositionally biased region" description="Gly residues" evidence="9">
    <location>
        <begin position="7"/>
        <end position="21"/>
    </location>
</feature>
<name>A0A2K6P6Z2_RHIRO</name>
<evidence type="ECO:0000256" key="8">
    <source>
        <dbReference type="RuleBase" id="RU003823"/>
    </source>
</evidence>
<dbReference type="InterPro" id="IPR020568">
    <property type="entry name" value="Ribosomal_Su5_D2-typ_SF"/>
</dbReference>
<dbReference type="GeneTree" id="ENSGT00940000153095"/>
<reference evidence="11" key="2">
    <citation type="submission" date="2025-09" db="UniProtKB">
        <authorList>
            <consortium name="Ensembl"/>
        </authorList>
    </citation>
    <scope>IDENTIFICATION</scope>
</reference>
<keyword evidence="3 7" id="KW-0687">Ribonucleoprotein</keyword>
<evidence type="ECO:0000256" key="3">
    <source>
        <dbReference type="ARBA" id="ARBA00023274"/>
    </source>
</evidence>
<dbReference type="Pfam" id="PF00333">
    <property type="entry name" value="Ribosomal_S5"/>
    <property type="match status" value="1"/>
</dbReference>
<dbReference type="Proteomes" id="UP000233200">
    <property type="component" value="Unplaced"/>
</dbReference>
<feature type="region of interest" description="Disordered" evidence="9">
    <location>
        <begin position="1"/>
        <end position="21"/>
    </location>
</feature>
<dbReference type="FunFam" id="3.30.230.10:FF:000004">
    <property type="entry name" value="40S ribosomal protein S2"/>
    <property type="match status" value="1"/>
</dbReference>
<dbReference type="Gene3D" id="3.30.160.20">
    <property type="match status" value="1"/>
</dbReference>
<proteinExistence type="inferred from homology"/>
<evidence type="ECO:0000256" key="2">
    <source>
        <dbReference type="ARBA" id="ARBA00022980"/>
    </source>
</evidence>
<dbReference type="InterPro" id="IPR005711">
    <property type="entry name" value="Ribosomal_uS5_euk/arc"/>
</dbReference>
<evidence type="ECO:0000256" key="7">
    <source>
        <dbReference type="PROSITE-ProRule" id="PRU00268"/>
    </source>
</evidence>
<dbReference type="NCBIfam" id="TIGR01020">
    <property type="entry name" value="uS5_euk_arch"/>
    <property type="match status" value="1"/>
</dbReference>
<sequence length="293" mass="31732">MVDDAGAAGGPGGPGGPGMGNRGGFLRGFGSGIRGQGYGCGRGWGQGRRARGGKAEGKEWMPVTKLGRLVKDMKIKSLEEIYLFSLPIKESEIIDFFLGASLKDEVLKIMPVQKQTRAGQRTRFKAFVAFGDYNGHVGLGVKCSKEVATAIHGAIILVKLSIVPVRRGYWENKISKAHTVPCKVTGCCGCVLVRLIPAPRGTGIVSVPVPKKLLMMAGIDDCYTSAQGCTATLGNFAKTTFDAISKTYSYLTPDLRKETVFTNSPYQEFTDHLCWEVGPPPVPLPHYHHRRIF</sequence>
<evidence type="ECO:0000256" key="1">
    <source>
        <dbReference type="ARBA" id="ARBA00008945"/>
    </source>
</evidence>
<dbReference type="STRING" id="61622.ENSRROP00000012293"/>
<dbReference type="SUPFAM" id="SSF54768">
    <property type="entry name" value="dsRNA-binding domain-like"/>
    <property type="match status" value="1"/>
</dbReference>
<dbReference type="GO" id="GO:0022627">
    <property type="term" value="C:cytosolic small ribosomal subunit"/>
    <property type="evidence" value="ECO:0007669"/>
    <property type="project" value="TreeGrafter"/>
</dbReference>
<dbReference type="GO" id="GO:0003723">
    <property type="term" value="F:RNA binding"/>
    <property type="evidence" value="ECO:0007669"/>
    <property type="project" value="InterPro"/>
</dbReference>
<dbReference type="GO" id="GO:0006412">
    <property type="term" value="P:translation"/>
    <property type="evidence" value="ECO:0007669"/>
    <property type="project" value="InterPro"/>
</dbReference>
<keyword evidence="12" id="KW-1185">Reference proteome</keyword>
<comment type="subunit">
    <text evidence="6">Component of the small ribosomal subunit. Interacts with zinc finger protein ZNF277 (via zinc-finger domains); the interaction is direct; the interaction is extra-ribosomal. Interaction with ZNF277 competes with the binding of RPS2 to protein arginine methyltransferase PRMT3.</text>
</comment>
<dbReference type="Gene3D" id="3.30.230.10">
    <property type="match status" value="1"/>
</dbReference>
<evidence type="ECO:0000259" key="10">
    <source>
        <dbReference type="PROSITE" id="PS50881"/>
    </source>
</evidence>
<dbReference type="PROSITE" id="PS50881">
    <property type="entry name" value="S5_DSRBD"/>
    <property type="match status" value="1"/>
</dbReference>